<keyword evidence="5" id="KW-1185">Reference proteome</keyword>
<protein>
    <recommendedName>
        <fullName evidence="6">HEAT repeat domain-containing protein</fullName>
    </recommendedName>
</protein>
<keyword evidence="2" id="KW-1133">Transmembrane helix</keyword>
<dbReference type="EMBL" id="JACHIA010000002">
    <property type="protein sequence ID" value="MBB6069195.1"/>
    <property type="molecule type" value="Genomic_DNA"/>
</dbReference>
<dbReference type="Proteomes" id="UP000582837">
    <property type="component" value="Unassembled WGS sequence"/>
</dbReference>
<proteinExistence type="predicted"/>
<evidence type="ECO:0000256" key="3">
    <source>
        <dbReference type="SAM" id="SignalP"/>
    </source>
</evidence>
<evidence type="ECO:0000256" key="2">
    <source>
        <dbReference type="SAM" id="Phobius"/>
    </source>
</evidence>
<evidence type="ECO:0000256" key="1">
    <source>
        <dbReference type="SAM" id="MobiDB-lite"/>
    </source>
</evidence>
<comment type="caution">
    <text evidence="4">The sequence shown here is derived from an EMBL/GenBank/DDBJ whole genome shotgun (WGS) entry which is preliminary data.</text>
</comment>
<feature type="chain" id="PRO_5032309134" description="HEAT repeat domain-containing protein" evidence="3">
    <location>
        <begin position="21"/>
        <end position="284"/>
    </location>
</feature>
<dbReference type="AlphaFoldDB" id="A0A841GW21"/>
<feature type="transmembrane region" description="Helical" evidence="2">
    <location>
        <begin position="77"/>
        <end position="98"/>
    </location>
</feature>
<organism evidence="4 5">
    <name type="scientific">Longimicrobium terrae</name>
    <dbReference type="NCBI Taxonomy" id="1639882"/>
    <lineage>
        <taxon>Bacteria</taxon>
        <taxon>Pseudomonadati</taxon>
        <taxon>Gemmatimonadota</taxon>
        <taxon>Longimicrobiia</taxon>
        <taxon>Longimicrobiales</taxon>
        <taxon>Longimicrobiaceae</taxon>
        <taxon>Longimicrobium</taxon>
    </lineage>
</organism>
<sequence>MSTKLAMIALLLYFLVGCPAAGSGQASSTTRARTATTQRDTGQPGIRALASTDSLVLLQRKEIEILREYDESLLNTVYWALGGVFTLAAVLLASGWWVNFRLYERDKNAIREEMLVAVRQEVRALDTGLREEARRQQDQFTEELRFLRTQVQEALPALRDDVRKEAELAATFALNPIARKLNNLDHEFTGLKIDLLEEEVESLRKRGPTLAVQKCIEWLHLSIRHGNPFNVEAALQVLIALVEGGGEFFRSELREAIEVVRRTDDESPLKARALAALDSAKLME</sequence>
<keyword evidence="2" id="KW-0472">Membrane</keyword>
<feature type="region of interest" description="Disordered" evidence="1">
    <location>
        <begin position="23"/>
        <end position="43"/>
    </location>
</feature>
<accession>A0A841GW21</accession>
<evidence type="ECO:0008006" key="6">
    <source>
        <dbReference type="Google" id="ProtNLM"/>
    </source>
</evidence>
<reference evidence="4 5" key="1">
    <citation type="submission" date="2020-08" db="EMBL/GenBank/DDBJ databases">
        <title>Genomic Encyclopedia of Type Strains, Phase IV (KMG-IV): sequencing the most valuable type-strain genomes for metagenomic binning, comparative biology and taxonomic classification.</title>
        <authorList>
            <person name="Goeker M."/>
        </authorList>
    </citation>
    <scope>NUCLEOTIDE SEQUENCE [LARGE SCALE GENOMIC DNA]</scope>
    <source>
        <strain evidence="4 5">DSM 29007</strain>
    </source>
</reference>
<evidence type="ECO:0000313" key="4">
    <source>
        <dbReference type="EMBL" id="MBB6069195.1"/>
    </source>
</evidence>
<keyword evidence="3" id="KW-0732">Signal</keyword>
<dbReference type="RefSeq" id="WP_170038083.1">
    <property type="nucleotide sequence ID" value="NZ_JABDTL010000002.1"/>
</dbReference>
<feature type="signal peptide" evidence="3">
    <location>
        <begin position="1"/>
        <end position="20"/>
    </location>
</feature>
<keyword evidence="2" id="KW-0812">Transmembrane</keyword>
<name>A0A841GW21_9BACT</name>
<gene>
    <name evidence="4" type="ORF">HNQ61_000810</name>
</gene>
<evidence type="ECO:0000313" key="5">
    <source>
        <dbReference type="Proteomes" id="UP000582837"/>
    </source>
</evidence>
<dbReference type="PROSITE" id="PS51257">
    <property type="entry name" value="PROKAR_LIPOPROTEIN"/>
    <property type="match status" value="1"/>
</dbReference>